<dbReference type="Proteomes" id="UP000015103">
    <property type="component" value="Unassembled WGS sequence"/>
</dbReference>
<dbReference type="VEuPathDB" id="VectorBase:RPRC012362"/>
<accession>T1I7U0</accession>
<dbReference type="AlphaFoldDB" id="T1I7U0"/>
<dbReference type="InParanoid" id="T1I7U0"/>
<protein>
    <submittedName>
        <fullName evidence="1">Uncharacterized protein</fullName>
    </submittedName>
</protein>
<evidence type="ECO:0000313" key="1">
    <source>
        <dbReference type="EnsemblMetazoa" id="RPRC012362-PA"/>
    </source>
</evidence>
<proteinExistence type="predicted"/>
<sequence length="149" mass="16943">MPAIGSEHSGRGQMKIPDFALCVIWVLKSVLSTSLPCALCPEGIQEQYDFESDTDSTIDIVEQPPDLLDIVSDVEEIDENELVHCQSKDVPEILELHSNNFSVEFSFMKPDTVSYIPPNQIKDVQIVRYYGHHFLNQFIRGKPIRFGFN</sequence>
<keyword evidence="2" id="KW-1185">Reference proteome</keyword>
<dbReference type="HOGENOM" id="CLU_1751968_0_0_1"/>
<dbReference type="EMBL" id="ACPB03017528">
    <property type="status" value="NOT_ANNOTATED_CDS"/>
    <property type="molecule type" value="Genomic_DNA"/>
</dbReference>
<name>T1I7U0_RHOPR</name>
<evidence type="ECO:0000313" key="2">
    <source>
        <dbReference type="Proteomes" id="UP000015103"/>
    </source>
</evidence>
<reference evidence="1" key="1">
    <citation type="submission" date="2015-05" db="UniProtKB">
        <authorList>
            <consortium name="EnsemblMetazoa"/>
        </authorList>
    </citation>
    <scope>IDENTIFICATION</scope>
</reference>
<organism evidence="1 2">
    <name type="scientific">Rhodnius prolixus</name>
    <name type="common">Triatomid bug</name>
    <dbReference type="NCBI Taxonomy" id="13249"/>
    <lineage>
        <taxon>Eukaryota</taxon>
        <taxon>Metazoa</taxon>
        <taxon>Ecdysozoa</taxon>
        <taxon>Arthropoda</taxon>
        <taxon>Hexapoda</taxon>
        <taxon>Insecta</taxon>
        <taxon>Pterygota</taxon>
        <taxon>Neoptera</taxon>
        <taxon>Paraneoptera</taxon>
        <taxon>Hemiptera</taxon>
        <taxon>Heteroptera</taxon>
        <taxon>Panheteroptera</taxon>
        <taxon>Cimicomorpha</taxon>
        <taxon>Reduviidae</taxon>
        <taxon>Triatominae</taxon>
        <taxon>Rhodnius</taxon>
    </lineage>
</organism>
<dbReference type="EnsemblMetazoa" id="RPRC012362-RA">
    <property type="protein sequence ID" value="RPRC012362-PA"/>
    <property type="gene ID" value="RPRC012362"/>
</dbReference>